<name>A0A382Q8W3_9ZZZZ</name>
<evidence type="ECO:0008006" key="3">
    <source>
        <dbReference type="Google" id="ProtNLM"/>
    </source>
</evidence>
<dbReference type="AlphaFoldDB" id="A0A382Q8W3"/>
<keyword evidence="1" id="KW-0812">Transmembrane</keyword>
<evidence type="ECO:0000313" key="2">
    <source>
        <dbReference type="EMBL" id="SVC81348.1"/>
    </source>
</evidence>
<proteinExistence type="predicted"/>
<protein>
    <recommendedName>
        <fullName evidence="3">Yip1 domain-containing protein</fullName>
    </recommendedName>
</protein>
<organism evidence="2">
    <name type="scientific">marine metagenome</name>
    <dbReference type="NCBI Taxonomy" id="408172"/>
    <lineage>
        <taxon>unclassified sequences</taxon>
        <taxon>metagenomes</taxon>
        <taxon>ecological metagenomes</taxon>
    </lineage>
</organism>
<feature type="transmembrane region" description="Helical" evidence="1">
    <location>
        <begin position="29"/>
        <end position="53"/>
    </location>
</feature>
<feature type="transmembrane region" description="Helical" evidence="1">
    <location>
        <begin position="118"/>
        <end position="137"/>
    </location>
</feature>
<sequence>MFAEFLNIVFSSLKLDKNLYKNNKNFGEAAIYFAGLIMILDGVAGAVAANTIIKTSIGISGLTAILTWLVWALFIYVIGVKIFPDKETNVSFKKVLIGVGYAHAPGLIRFFAVTPELVIPIIFLTQFWIFASLIISTKQILNLKSNFKSLGVVFLSFLIIAIVSVSFVMSRMEALPISSYS</sequence>
<dbReference type="EMBL" id="UINC01112418">
    <property type="protein sequence ID" value="SVC81348.1"/>
    <property type="molecule type" value="Genomic_DNA"/>
</dbReference>
<feature type="transmembrane region" description="Helical" evidence="1">
    <location>
        <begin position="59"/>
        <end position="83"/>
    </location>
</feature>
<feature type="transmembrane region" description="Helical" evidence="1">
    <location>
        <begin position="149"/>
        <end position="169"/>
    </location>
</feature>
<accession>A0A382Q8W3</accession>
<keyword evidence="1" id="KW-0472">Membrane</keyword>
<reference evidence="2" key="1">
    <citation type="submission" date="2018-05" db="EMBL/GenBank/DDBJ databases">
        <authorList>
            <person name="Lanie J.A."/>
            <person name="Ng W.-L."/>
            <person name="Kazmierczak K.M."/>
            <person name="Andrzejewski T.M."/>
            <person name="Davidsen T.M."/>
            <person name="Wayne K.J."/>
            <person name="Tettelin H."/>
            <person name="Glass J.I."/>
            <person name="Rusch D."/>
            <person name="Podicherti R."/>
            <person name="Tsui H.-C.T."/>
            <person name="Winkler M.E."/>
        </authorList>
    </citation>
    <scope>NUCLEOTIDE SEQUENCE</scope>
</reference>
<gene>
    <name evidence="2" type="ORF">METZ01_LOCUS334202</name>
</gene>
<keyword evidence="1" id="KW-1133">Transmembrane helix</keyword>
<evidence type="ECO:0000256" key="1">
    <source>
        <dbReference type="SAM" id="Phobius"/>
    </source>
</evidence>